<dbReference type="AlphaFoldDB" id="A0A5C3M5N9"/>
<dbReference type="EMBL" id="ML213600">
    <property type="protein sequence ID" value="TFK39158.1"/>
    <property type="molecule type" value="Genomic_DNA"/>
</dbReference>
<gene>
    <name evidence="1" type="ORF">BDQ12DRAFT_665503</name>
</gene>
<reference evidence="1 2" key="1">
    <citation type="journal article" date="2019" name="Nat. Ecol. Evol.">
        <title>Megaphylogeny resolves global patterns of mushroom evolution.</title>
        <authorList>
            <person name="Varga T."/>
            <person name="Krizsan K."/>
            <person name="Foldi C."/>
            <person name="Dima B."/>
            <person name="Sanchez-Garcia M."/>
            <person name="Sanchez-Ramirez S."/>
            <person name="Szollosi G.J."/>
            <person name="Szarkandi J.G."/>
            <person name="Papp V."/>
            <person name="Albert L."/>
            <person name="Andreopoulos W."/>
            <person name="Angelini C."/>
            <person name="Antonin V."/>
            <person name="Barry K.W."/>
            <person name="Bougher N.L."/>
            <person name="Buchanan P."/>
            <person name="Buyck B."/>
            <person name="Bense V."/>
            <person name="Catcheside P."/>
            <person name="Chovatia M."/>
            <person name="Cooper J."/>
            <person name="Damon W."/>
            <person name="Desjardin D."/>
            <person name="Finy P."/>
            <person name="Geml J."/>
            <person name="Haridas S."/>
            <person name="Hughes K."/>
            <person name="Justo A."/>
            <person name="Karasinski D."/>
            <person name="Kautmanova I."/>
            <person name="Kiss B."/>
            <person name="Kocsube S."/>
            <person name="Kotiranta H."/>
            <person name="LaButti K.M."/>
            <person name="Lechner B.E."/>
            <person name="Liimatainen K."/>
            <person name="Lipzen A."/>
            <person name="Lukacs Z."/>
            <person name="Mihaltcheva S."/>
            <person name="Morgado L.N."/>
            <person name="Niskanen T."/>
            <person name="Noordeloos M.E."/>
            <person name="Ohm R.A."/>
            <person name="Ortiz-Santana B."/>
            <person name="Ovrebo C."/>
            <person name="Racz N."/>
            <person name="Riley R."/>
            <person name="Savchenko A."/>
            <person name="Shiryaev A."/>
            <person name="Soop K."/>
            <person name="Spirin V."/>
            <person name="Szebenyi C."/>
            <person name="Tomsovsky M."/>
            <person name="Tulloss R.E."/>
            <person name="Uehling J."/>
            <person name="Grigoriev I.V."/>
            <person name="Vagvolgyi C."/>
            <person name="Papp T."/>
            <person name="Martin F.M."/>
            <person name="Miettinen O."/>
            <person name="Hibbett D.S."/>
            <person name="Nagy L.G."/>
        </authorList>
    </citation>
    <scope>NUCLEOTIDE SEQUENCE [LARGE SCALE GENOMIC DNA]</scope>
    <source>
        <strain evidence="1 2">CBS 166.37</strain>
    </source>
</reference>
<accession>A0A5C3M5N9</accession>
<evidence type="ECO:0000313" key="2">
    <source>
        <dbReference type="Proteomes" id="UP000308652"/>
    </source>
</evidence>
<protein>
    <submittedName>
        <fullName evidence="1">Uncharacterized protein</fullName>
    </submittedName>
</protein>
<sequence>MPHFHLNTSADTSKEHSHPSLPVHLTPAWSMTPWSVQVQWLTSSYIFNASPANAIIAISKTVLTLARQALPVPMPTSIFNASTANAFIATSTPAATPFRIEKSLKSSVIVGETKGGSIFSAVFHTEMGNMKPTTFMAMP</sequence>
<keyword evidence="2" id="KW-1185">Reference proteome</keyword>
<name>A0A5C3M5N9_9AGAR</name>
<organism evidence="1 2">
    <name type="scientific">Crucibulum laeve</name>
    <dbReference type="NCBI Taxonomy" id="68775"/>
    <lineage>
        <taxon>Eukaryota</taxon>
        <taxon>Fungi</taxon>
        <taxon>Dikarya</taxon>
        <taxon>Basidiomycota</taxon>
        <taxon>Agaricomycotina</taxon>
        <taxon>Agaricomycetes</taxon>
        <taxon>Agaricomycetidae</taxon>
        <taxon>Agaricales</taxon>
        <taxon>Agaricineae</taxon>
        <taxon>Nidulariaceae</taxon>
        <taxon>Crucibulum</taxon>
    </lineage>
</organism>
<dbReference type="Proteomes" id="UP000308652">
    <property type="component" value="Unassembled WGS sequence"/>
</dbReference>
<evidence type="ECO:0000313" key="1">
    <source>
        <dbReference type="EMBL" id="TFK39158.1"/>
    </source>
</evidence>
<proteinExistence type="predicted"/>